<comment type="caution">
    <text evidence="2">The sequence shown here is derived from an EMBL/GenBank/DDBJ whole genome shotgun (WGS) entry which is preliminary data.</text>
</comment>
<dbReference type="AlphaFoldDB" id="A0A350HBH2"/>
<dbReference type="EMBL" id="DMZY01000201">
    <property type="protein sequence ID" value="HAV92888.1"/>
    <property type="molecule type" value="Genomic_DNA"/>
</dbReference>
<gene>
    <name evidence="2" type="ORF">DCW38_06880</name>
</gene>
<proteinExistence type="predicted"/>
<dbReference type="Pfam" id="PF01797">
    <property type="entry name" value="Y1_Tnp"/>
    <property type="match status" value="1"/>
</dbReference>
<dbReference type="SMART" id="SM01321">
    <property type="entry name" value="Y1_Tnp"/>
    <property type="match status" value="1"/>
</dbReference>
<evidence type="ECO:0000259" key="1">
    <source>
        <dbReference type="SMART" id="SM01321"/>
    </source>
</evidence>
<sequence length="297" mass="34913">MRRARITYQKAYHHVMNRGINGEKIFGTAELKQHFIELLKELTKKFGIELYAYCLMDNHYHLVLRSTYNNLSAFMKELNGDYGLYYRLKMGGKGYVFQSRFKSTLIENDSYLRMAIIYTLLNPVRAGIEERAWEYEWSSASEYYKGRESEFVSIKRVEEIFGSKKELELAYAEWTEGELPVLETRAGSLLGTEEFIRDAIALFDRRKGETKANVRAKKEWKRDLSQILKDFEKEKGIKLEEVNFSTYSGKRIRAELLVKLKDEGGLTYKEISEIEYYKDLQLSSLGKTYKVFKEAKK</sequence>
<dbReference type="GO" id="GO:0006313">
    <property type="term" value="P:DNA transposition"/>
    <property type="evidence" value="ECO:0007669"/>
    <property type="project" value="InterPro"/>
</dbReference>
<dbReference type="SUPFAM" id="SSF143422">
    <property type="entry name" value="Transposase IS200-like"/>
    <property type="match status" value="1"/>
</dbReference>
<organism evidence="2 3">
    <name type="scientific">candidate division WOR-3 bacterium</name>
    <dbReference type="NCBI Taxonomy" id="2052148"/>
    <lineage>
        <taxon>Bacteria</taxon>
        <taxon>Bacteria division WOR-3</taxon>
    </lineage>
</organism>
<evidence type="ECO:0000313" key="3">
    <source>
        <dbReference type="Proteomes" id="UP000264062"/>
    </source>
</evidence>
<accession>A0A350HBH2</accession>
<name>A0A350HBH2_UNCW3</name>
<reference evidence="2 3" key="1">
    <citation type="journal article" date="2018" name="Nat. Biotechnol.">
        <title>A standardized bacterial taxonomy based on genome phylogeny substantially revises the tree of life.</title>
        <authorList>
            <person name="Parks D.H."/>
            <person name="Chuvochina M."/>
            <person name="Waite D.W."/>
            <person name="Rinke C."/>
            <person name="Skarshewski A."/>
            <person name="Chaumeil P.A."/>
            <person name="Hugenholtz P."/>
        </authorList>
    </citation>
    <scope>NUCLEOTIDE SEQUENCE [LARGE SCALE GENOMIC DNA]</scope>
    <source>
        <strain evidence="2">UBA9956</strain>
    </source>
</reference>
<dbReference type="InterPro" id="IPR036515">
    <property type="entry name" value="Transposase_17_sf"/>
</dbReference>
<dbReference type="InterPro" id="IPR002686">
    <property type="entry name" value="Transposase_17"/>
</dbReference>
<dbReference type="GO" id="GO:0004803">
    <property type="term" value="F:transposase activity"/>
    <property type="evidence" value="ECO:0007669"/>
    <property type="project" value="InterPro"/>
</dbReference>
<protein>
    <recommendedName>
        <fullName evidence="1">Transposase IS200-like domain-containing protein</fullName>
    </recommendedName>
</protein>
<dbReference type="Proteomes" id="UP000264062">
    <property type="component" value="Unassembled WGS sequence"/>
</dbReference>
<dbReference type="PANTHER" id="PTHR34322">
    <property type="entry name" value="TRANSPOSASE, Y1_TNP DOMAIN-CONTAINING"/>
    <property type="match status" value="1"/>
</dbReference>
<dbReference type="GO" id="GO:0003677">
    <property type="term" value="F:DNA binding"/>
    <property type="evidence" value="ECO:0007669"/>
    <property type="project" value="InterPro"/>
</dbReference>
<feature type="domain" description="Transposase IS200-like" evidence="1">
    <location>
        <begin position="8"/>
        <end position="122"/>
    </location>
</feature>
<dbReference type="PANTHER" id="PTHR34322:SF2">
    <property type="entry name" value="TRANSPOSASE IS200-LIKE DOMAIN-CONTAINING PROTEIN"/>
    <property type="match status" value="1"/>
</dbReference>
<dbReference type="Gene3D" id="3.30.70.1290">
    <property type="entry name" value="Transposase IS200-like"/>
    <property type="match status" value="1"/>
</dbReference>
<evidence type="ECO:0000313" key="2">
    <source>
        <dbReference type="EMBL" id="HAV92888.1"/>
    </source>
</evidence>